<protein>
    <recommendedName>
        <fullName evidence="4">SHSP domain-containing protein</fullName>
    </recommendedName>
</protein>
<name>A0ABR4NES9_9FUNG</name>
<feature type="compositionally biased region" description="Acidic residues" evidence="3">
    <location>
        <begin position="63"/>
        <end position="81"/>
    </location>
</feature>
<accession>A0ABR4NES9</accession>
<dbReference type="InterPro" id="IPR008978">
    <property type="entry name" value="HSP20-like_chaperone"/>
</dbReference>
<evidence type="ECO:0000256" key="1">
    <source>
        <dbReference type="PROSITE-ProRule" id="PRU00285"/>
    </source>
</evidence>
<comment type="similarity">
    <text evidence="1 2">Belongs to the small heat shock protein (HSP20) family.</text>
</comment>
<dbReference type="PROSITE" id="PS01031">
    <property type="entry name" value="SHSP"/>
    <property type="match status" value="1"/>
</dbReference>
<comment type="caution">
    <text evidence="5">The sequence shown here is derived from an EMBL/GenBank/DDBJ whole genome shotgun (WGS) entry which is preliminary data.</text>
</comment>
<evidence type="ECO:0000256" key="3">
    <source>
        <dbReference type="SAM" id="MobiDB-lite"/>
    </source>
</evidence>
<dbReference type="EMBL" id="JADGIZ020000008">
    <property type="protein sequence ID" value="KAL2917969.1"/>
    <property type="molecule type" value="Genomic_DNA"/>
</dbReference>
<keyword evidence="6" id="KW-1185">Reference proteome</keyword>
<evidence type="ECO:0000313" key="5">
    <source>
        <dbReference type="EMBL" id="KAL2917969.1"/>
    </source>
</evidence>
<dbReference type="Pfam" id="PF00011">
    <property type="entry name" value="HSP20"/>
    <property type="match status" value="1"/>
</dbReference>
<sequence>MLLIPRAPLFGRSILDMALAPHCGGNCVSKPRLRRRSSLSHAAEMLETVDDAKAQATVKDSIVDQDDNDSDWEDIEDEDSNSGDGCVMETDAAVPAVPSVAAHHATQLAKLDTSATSHFGLPLPQVADDDTGITYRMAVPPGLTKEDLELQVDASTRTLTLTGRRTDSNGATTLFRQQVSISPAADANKLRAELGSEGILRVTFERAAAVPERDGRHRITIQ</sequence>
<organism evidence="5 6">
    <name type="scientific">Polyrhizophydium stewartii</name>
    <dbReference type="NCBI Taxonomy" id="2732419"/>
    <lineage>
        <taxon>Eukaryota</taxon>
        <taxon>Fungi</taxon>
        <taxon>Fungi incertae sedis</taxon>
        <taxon>Chytridiomycota</taxon>
        <taxon>Chytridiomycota incertae sedis</taxon>
        <taxon>Chytridiomycetes</taxon>
        <taxon>Rhizophydiales</taxon>
        <taxon>Rhizophydiales incertae sedis</taxon>
        <taxon>Polyrhizophydium</taxon>
    </lineage>
</organism>
<evidence type="ECO:0000259" key="4">
    <source>
        <dbReference type="PROSITE" id="PS01031"/>
    </source>
</evidence>
<reference evidence="5 6" key="1">
    <citation type="submission" date="2023-09" db="EMBL/GenBank/DDBJ databases">
        <title>Pangenome analysis of Batrachochytrium dendrobatidis and related Chytrids.</title>
        <authorList>
            <person name="Yacoub M.N."/>
            <person name="Stajich J.E."/>
            <person name="James T.Y."/>
        </authorList>
    </citation>
    <scope>NUCLEOTIDE SEQUENCE [LARGE SCALE GENOMIC DNA]</scope>
    <source>
        <strain evidence="5 6">JEL0888</strain>
    </source>
</reference>
<dbReference type="InterPro" id="IPR002068">
    <property type="entry name" value="A-crystallin/Hsp20_dom"/>
</dbReference>
<dbReference type="Proteomes" id="UP001527925">
    <property type="component" value="Unassembled WGS sequence"/>
</dbReference>
<feature type="domain" description="SHSP" evidence="4">
    <location>
        <begin position="114"/>
        <end position="222"/>
    </location>
</feature>
<evidence type="ECO:0000313" key="6">
    <source>
        <dbReference type="Proteomes" id="UP001527925"/>
    </source>
</evidence>
<gene>
    <name evidence="5" type="ORF">HK105_202383</name>
</gene>
<evidence type="ECO:0000256" key="2">
    <source>
        <dbReference type="RuleBase" id="RU003616"/>
    </source>
</evidence>
<dbReference type="CDD" id="cd06464">
    <property type="entry name" value="ACD_sHsps-like"/>
    <property type="match status" value="1"/>
</dbReference>
<dbReference type="SUPFAM" id="SSF49764">
    <property type="entry name" value="HSP20-like chaperones"/>
    <property type="match status" value="1"/>
</dbReference>
<proteinExistence type="inferred from homology"/>
<dbReference type="Gene3D" id="2.60.40.790">
    <property type="match status" value="1"/>
</dbReference>
<feature type="region of interest" description="Disordered" evidence="3">
    <location>
        <begin position="59"/>
        <end position="83"/>
    </location>
</feature>